<dbReference type="PANTHER" id="PTHR46233">
    <property type="entry name" value="HYDROXYACYLGLUTATHIONE HYDROLASE GLOC"/>
    <property type="match status" value="1"/>
</dbReference>
<evidence type="ECO:0000313" key="6">
    <source>
        <dbReference type="EMBL" id="TES85350.1"/>
    </source>
</evidence>
<dbReference type="GO" id="GO:0016787">
    <property type="term" value="F:hydrolase activity"/>
    <property type="evidence" value="ECO:0007669"/>
    <property type="project" value="UniProtKB-KW"/>
</dbReference>
<dbReference type="SUPFAM" id="SSF56281">
    <property type="entry name" value="Metallo-hydrolase/oxidoreductase"/>
    <property type="match status" value="1"/>
</dbReference>
<protein>
    <submittedName>
        <fullName evidence="6">MBL fold metallo-hydrolase</fullName>
    </submittedName>
</protein>
<evidence type="ECO:0000259" key="5">
    <source>
        <dbReference type="SMART" id="SM00849"/>
    </source>
</evidence>
<dbReference type="CDD" id="cd06262">
    <property type="entry name" value="metallo-hydrolase-like_MBL-fold"/>
    <property type="match status" value="1"/>
</dbReference>
<proteinExistence type="predicted"/>
<dbReference type="InterPro" id="IPR001279">
    <property type="entry name" value="Metallo-B-lactamas"/>
</dbReference>
<dbReference type="AlphaFoldDB" id="A0A523QIE2"/>
<dbReference type="Proteomes" id="UP000320781">
    <property type="component" value="Unassembled WGS sequence"/>
</dbReference>
<keyword evidence="3 6" id="KW-0378">Hydrolase</keyword>
<sequence length="223" mass="24397">MSVRKGPETSPLFLKRLAVGELQANCYIVADEASSEAMVLDPGGDGERILKIIEENSFRIISIVLTHIHPDHVGAAQLVAGESGASLFMHSEDAFLLRNSSMSFSLRETEEKIDPSGLKTLGDKDKVWVGRFSFLVLHTPGHTPGSISIYGEGRVFTGDTLFAGGVGRCDLPGGDWQKLKDSIQDRLLRLPLETVVHPGHGPDTMLEKELRSNPFIHELGIKR</sequence>
<dbReference type="Pfam" id="PF00753">
    <property type="entry name" value="Lactamase_B"/>
    <property type="match status" value="1"/>
</dbReference>
<keyword evidence="2" id="KW-0479">Metal-binding</keyword>
<reference evidence="6 7" key="1">
    <citation type="submission" date="2019-03" db="EMBL/GenBank/DDBJ databases">
        <title>Metabolic potential of uncultured bacteria and archaea associated with petroleum seepage in deep-sea sediments.</title>
        <authorList>
            <person name="Dong X."/>
            <person name="Hubert C."/>
        </authorList>
    </citation>
    <scope>NUCLEOTIDE SEQUENCE [LARGE SCALE GENOMIC DNA]</scope>
    <source>
        <strain evidence="6">E44_bin92</strain>
    </source>
</reference>
<dbReference type="SMART" id="SM00849">
    <property type="entry name" value="Lactamase_B"/>
    <property type="match status" value="1"/>
</dbReference>
<evidence type="ECO:0000256" key="2">
    <source>
        <dbReference type="ARBA" id="ARBA00022723"/>
    </source>
</evidence>
<comment type="cofactor">
    <cofactor evidence="1">
        <name>Zn(2+)</name>
        <dbReference type="ChEBI" id="CHEBI:29105"/>
    </cofactor>
</comment>
<dbReference type="EMBL" id="SOKU01000226">
    <property type="protein sequence ID" value="TES85350.1"/>
    <property type="molecule type" value="Genomic_DNA"/>
</dbReference>
<gene>
    <name evidence="6" type="ORF">E3J95_04625</name>
</gene>
<accession>A0A523QIE2</accession>
<name>A0A523QIE2_UNCAE</name>
<comment type="caution">
    <text evidence="6">The sequence shown here is derived from an EMBL/GenBank/DDBJ whole genome shotgun (WGS) entry which is preliminary data.</text>
</comment>
<evidence type="ECO:0000256" key="4">
    <source>
        <dbReference type="ARBA" id="ARBA00022833"/>
    </source>
</evidence>
<dbReference type="InterPro" id="IPR036866">
    <property type="entry name" value="RibonucZ/Hydroxyglut_hydro"/>
</dbReference>
<feature type="domain" description="Metallo-beta-lactamase" evidence="5">
    <location>
        <begin position="23"/>
        <end position="200"/>
    </location>
</feature>
<dbReference type="Gene3D" id="3.60.15.10">
    <property type="entry name" value="Ribonuclease Z/Hydroxyacylglutathione hydrolase-like"/>
    <property type="match status" value="1"/>
</dbReference>
<organism evidence="6 7">
    <name type="scientific">Aerophobetes bacterium</name>
    <dbReference type="NCBI Taxonomy" id="2030807"/>
    <lineage>
        <taxon>Bacteria</taxon>
        <taxon>Candidatus Aerophobota</taxon>
    </lineage>
</organism>
<dbReference type="GO" id="GO:0046872">
    <property type="term" value="F:metal ion binding"/>
    <property type="evidence" value="ECO:0007669"/>
    <property type="project" value="UniProtKB-KW"/>
</dbReference>
<evidence type="ECO:0000256" key="1">
    <source>
        <dbReference type="ARBA" id="ARBA00001947"/>
    </source>
</evidence>
<evidence type="ECO:0000313" key="7">
    <source>
        <dbReference type="Proteomes" id="UP000320781"/>
    </source>
</evidence>
<evidence type="ECO:0000256" key="3">
    <source>
        <dbReference type="ARBA" id="ARBA00022801"/>
    </source>
</evidence>
<keyword evidence="4" id="KW-0862">Zinc</keyword>
<dbReference type="PANTHER" id="PTHR46233:SF3">
    <property type="entry name" value="HYDROXYACYLGLUTATHIONE HYDROLASE GLOC"/>
    <property type="match status" value="1"/>
</dbReference>
<dbReference type="InterPro" id="IPR051453">
    <property type="entry name" value="MBL_Glyoxalase_II"/>
</dbReference>